<dbReference type="EMBL" id="CP002985">
    <property type="protein sequence ID" value="AEM47756.1"/>
    <property type="molecule type" value="Genomic_DNA"/>
</dbReference>
<dbReference type="KEGG" id="afi:Acife_1623"/>
<dbReference type="AlphaFoldDB" id="G0JSW1"/>
<dbReference type="HOGENOM" id="CLU_2821261_0_0_6"/>
<evidence type="ECO:0000313" key="2">
    <source>
        <dbReference type="Proteomes" id="UP000009220"/>
    </source>
</evidence>
<proteinExistence type="predicted"/>
<dbReference type="Proteomes" id="UP000009220">
    <property type="component" value="Chromosome"/>
</dbReference>
<gene>
    <name evidence="1" type="ORF">Acife_1623</name>
</gene>
<name>G0JSW1_9PROT</name>
<sequence length="66" mass="7033">MWSDRAVVNAAFVESGQLYDKICLAVSVGHLMKQTLSLAIGGQFTQGADRSDAKPLYFSMAPLGGL</sequence>
<accession>G0JSW1</accession>
<evidence type="ECO:0000313" key="1">
    <source>
        <dbReference type="EMBL" id="AEM47756.1"/>
    </source>
</evidence>
<organism evidence="1 2">
    <name type="scientific">Acidithiobacillus ferrivorans SS3</name>
    <dbReference type="NCBI Taxonomy" id="743299"/>
    <lineage>
        <taxon>Bacteria</taxon>
        <taxon>Pseudomonadati</taxon>
        <taxon>Pseudomonadota</taxon>
        <taxon>Acidithiobacillia</taxon>
        <taxon>Acidithiobacillales</taxon>
        <taxon>Acidithiobacillaceae</taxon>
        <taxon>Acidithiobacillus</taxon>
    </lineage>
</organism>
<reference evidence="1 2" key="1">
    <citation type="journal article" date="2011" name="J. Bacteriol.">
        <title>Draft genome of the psychrotolerant acidophile Acidithiobacillus ferrivorans SS3.</title>
        <authorList>
            <person name="Liljeqvist M."/>
            <person name="Valdes J."/>
            <person name="Holmes D.S."/>
            <person name="Dopson M."/>
        </authorList>
    </citation>
    <scope>NUCLEOTIDE SEQUENCE [LARGE SCALE GENOMIC DNA]</scope>
    <source>
        <strain evidence="1 2">SS3</strain>
    </source>
</reference>
<protein>
    <submittedName>
        <fullName evidence="1">Uncharacterized protein</fullName>
    </submittedName>
</protein>